<dbReference type="GO" id="GO:0042148">
    <property type="term" value="P:DNA strand invasion"/>
    <property type="evidence" value="ECO:0007669"/>
    <property type="project" value="TreeGrafter"/>
</dbReference>
<dbReference type="InterPro" id="IPR030547">
    <property type="entry name" value="XRCC2"/>
</dbReference>
<dbReference type="PANTHER" id="PTHR46644:SF2">
    <property type="entry name" value="DNA REPAIR PROTEIN XRCC2"/>
    <property type="match status" value="1"/>
</dbReference>
<dbReference type="GO" id="GO:0005657">
    <property type="term" value="C:replication fork"/>
    <property type="evidence" value="ECO:0007669"/>
    <property type="project" value="InterPro"/>
</dbReference>
<dbReference type="InParanoid" id="A0A0Q9XLF9"/>
<dbReference type="InterPro" id="IPR027417">
    <property type="entry name" value="P-loop_NTPase"/>
</dbReference>
<accession>A0A0Q9XLF9</accession>
<evidence type="ECO:0000313" key="2">
    <source>
        <dbReference type="Proteomes" id="UP000009192"/>
    </source>
</evidence>
<name>A0A0Q9XLF9_DROMO</name>
<sequence length="239" mass="27222">MDISSAANVYLRQLGEARPRITELNSNIFTKGGPAPKSLVEISGKRKSGKTFLLMQIIANCLINCDVILINISHKIDYQIFGKLVQDAVKNTNPNATGVQLQEICENCLNSLEIINCFSSQEVRMALKALDNHILFDNERISLVAIDGLCEFYWLDLPQNVRIRKYKYYMNILEEINKICKRFYVCCIYTVDSSFLKNSYAPCKAINIDHKLQLKCLANGKRILNDEEIVIDESGIKFK</sequence>
<organism evidence="1 2">
    <name type="scientific">Drosophila mojavensis</name>
    <name type="common">Fruit fly</name>
    <dbReference type="NCBI Taxonomy" id="7230"/>
    <lineage>
        <taxon>Eukaryota</taxon>
        <taxon>Metazoa</taxon>
        <taxon>Ecdysozoa</taxon>
        <taxon>Arthropoda</taxon>
        <taxon>Hexapoda</taxon>
        <taxon>Insecta</taxon>
        <taxon>Pterygota</taxon>
        <taxon>Neoptera</taxon>
        <taxon>Endopterygota</taxon>
        <taxon>Diptera</taxon>
        <taxon>Brachycera</taxon>
        <taxon>Muscomorpha</taxon>
        <taxon>Ephydroidea</taxon>
        <taxon>Drosophilidae</taxon>
        <taxon>Drosophila</taxon>
    </lineage>
</organism>
<dbReference type="EMBL" id="CH933808">
    <property type="protein sequence ID" value="KRG04808.1"/>
    <property type="molecule type" value="Genomic_DNA"/>
</dbReference>
<evidence type="ECO:0000313" key="1">
    <source>
        <dbReference type="EMBL" id="KRG04808.1"/>
    </source>
</evidence>
<dbReference type="Gene3D" id="3.40.50.300">
    <property type="entry name" value="P-loop containing nucleotide triphosphate hydrolases"/>
    <property type="match status" value="1"/>
</dbReference>
<dbReference type="SUPFAM" id="SSF52540">
    <property type="entry name" value="P-loop containing nucleoside triphosphate hydrolases"/>
    <property type="match status" value="1"/>
</dbReference>
<evidence type="ECO:0008006" key="3">
    <source>
        <dbReference type="Google" id="ProtNLM"/>
    </source>
</evidence>
<dbReference type="FunCoup" id="A0A0Q9XLF9">
    <property type="interactions" value="124"/>
</dbReference>
<reference evidence="1 2" key="1">
    <citation type="journal article" date="2007" name="Nature">
        <title>Evolution of genes and genomes on the Drosophila phylogeny.</title>
        <authorList>
            <consortium name="Drosophila 12 Genomes Consortium"/>
            <person name="Clark A.G."/>
            <person name="Eisen M.B."/>
            <person name="Smith D.R."/>
            <person name="Bergman C.M."/>
            <person name="Oliver B."/>
            <person name="Markow T.A."/>
            <person name="Kaufman T.C."/>
            <person name="Kellis M."/>
            <person name="Gelbart W."/>
            <person name="Iyer V.N."/>
            <person name="Pollard D.A."/>
            <person name="Sackton T.B."/>
            <person name="Larracuente A.M."/>
            <person name="Singh N.D."/>
            <person name="Abad J.P."/>
            <person name="Abt D.N."/>
            <person name="Adryan B."/>
            <person name="Aguade M."/>
            <person name="Akashi H."/>
            <person name="Anderson W.W."/>
            <person name="Aquadro C.F."/>
            <person name="Ardell D.H."/>
            <person name="Arguello R."/>
            <person name="Artieri C.G."/>
            <person name="Barbash D.A."/>
            <person name="Barker D."/>
            <person name="Barsanti P."/>
            <person name="Batterham P."/>
            <person name="Batzoglou S."/>
            <person name="Begun D."/>
            <person name="Bhutkar A."/>
            <person name="Blanco E."/>
            <person name="Bosak S.A."/>
            <person name="Bradley R.K."/>
            <person name="Brand A.D."/>
            <person name="Brent M.R."/>
            <person name="Brooks A.N."/>
            <person name="Brown R.H."/>
            <person name="Butlin R.K."/>
            <person name="Caggese C."/>
            <person name="Calvi B.R."/>
            <person name="Bernardo de Carvalho A."/>
            <person name="Caspi A."/>
            <person name="Castrezana S."/>
            <person name="Celniker S.E."/>
            <person name="Chang J.L."/>
            <person name="Chapple C."/>
            <person name="Chatterji S."/>
            <person name="Chinwalla A."/>
            <person name="Civetta A."/>
            <person name="Clifton S.W."/>
            <person name="Comeron J.M."/>
            <person name="Costello J.C."/>
            <person name="Coyne J.A."/>
            <person name="Daub J."/>
            <person name="David R.G."/>
            <person name="Delcher A.L."/>
            <person name="Delehaunty K."/>
            <person name="Do C.B."/>
            <person name="Ebling H."/>
            <person name="Edwards K."/>
            <person name="Eickbush T."/>
            <person name="Evans J.D."/>
            <person name="Filipski A."/>
            <person name="Findeiss S."/>
            <person name="Freyhult E."/>
            <person name="Fulton L."/>
            <person name="Fulton R."/>
            <person name="Garcia A.C."/>
            <person name="Gardiner A."/>
            <person name="Garfield D.A."/>
            <person name="Garvin B.E."/>
            <person name="Gibson G."/>
            <person name="Gilbert D."/>
            <person name="Gnerre S."/>
            <person name="Godfrey J."/>
            <person name="Good R."/>
            <person name="Gotea V."/>
            <person name="Gravely B."/>
            <person name="Greenberg A.J."/>
            <person name="Griffiths-Jones S."/>
            <person name="Gross S."/>
            <person name="Guigo R."/>
            <person name="Gustafson E.A."/>
            <person name="Haerty W."/>
            <person name="Hahn M.W."/>
            <person name="Halligan D.L."/>
            <person name="Halpern A.L."/>
            <person name="Halter G.M."/>
            <person name="Han M.V."/>
            <person name="Heger A."/>
            <person name="Hillier L."/>
            <person name="Hinrichs A.S."/>
            <person name="Holmes I."/>
            <person name="Hoskins R.A."/>
            <person name="Hubisz M.J."/>
            <person name="Hultmark D."/>
            <person name="Huntley M.A."/>
            <person name="Jaffe D.B."/>
            <person name="Jagadeeshan S."/>
            <person name="Jeck W.R."/>
            <person name="Johnson J."/>
            <person name="Jones C.D."/>
            <person name="Jordan W.C."/>
            <person name="Karpen G.H."/>
            <person name="Kataoka E."/>
            <person name="Keightley P.D."/>
            <person name="Kheradpour P."/>
            <person name="Kirkness E.F."/>
            <person name="Koerich L.B."/>
            <person name="Kristiansen K."/>
            <person name="Kudrna D."/>
            <person name="Kulathinal R.J."/>
            <person name="Kumar S."/>
            <person name="Kwok R."/>
            <person name="Lander E."/>
            <person name="Langley C.H."/>
            <person name="Lapoint R."/>
            <person name="Lazzaro B.P."/>
            <person name="Lee S.J."/>
            <person name="Levesque L."/>
            <person name="Li R."/>
            <person name="Lin C.F."/>
            <person name="Lin M.F."/>
            <person name="Lindblad-Toh K."/>
            <person name="Llopart A."/>
            <person name="Long M."/>
            <person name="Low L."/>
            <person name="Lozovsky E."/>
            <person name="Lu J."/>
            <person name="Luo M."/>
            <person name="Machado C.A."/>
            <person name="Makalowski W."/>
            <person name="Marzo M."/>
            <person name="Matsuda M."/>
            <person name="Matzkin L."/>
            <person name="McAllister B."/>
            <person name="McBride C.S."/>
            <person name="McKernan B."/>
            <person name="McKernan K."/>
            <person name="Mendez-Lago M."/>
            <person name="Minx P."/>
            <person name="Mollenhauer M.U."/>
            <person name="Montooth K."/>
            <person name="Mount S.M."/>
            <person name="Mu X."/>
            <person name="Myers E."/>
            <person name="Negre B."/>
            <person name="Newfeld S."/>
            <person name="Nielsen R."/>
            <person name="Noor M.A."/>
            <person name="O'Grady P."/>
            <person name="Pachter L."/>
            <person name="Papaceit M."/>
            <person name="Parisi M.J."/>
            <person name="Parisi M."/>
            <person name="Parts L."/>
            <person name="Pedersen J.S."/>
            <person name="Pesole G."/>
            <person name="Phillippy A.M."/>
            <person name="Ponting C.P."/>
            <person name="Pop M."/>
            <person name="Porcelli D."/>
            <person name="Powell J.R."/>
            <person name="Prohaska S."/>
            <person name="Pruitt K."/>
            <person name="Puig M."/>
            <person name="Quesneville H."/>
            <person name="Ram K.R."/>
            <person name="Rand D."/>
            <person name="Rasmussen M.D."/>
            <person name="Reed L.K."/>
            <person name="Reenan R."/>
            <person name="Reily A."/>
            <person name="Remington K.A."/>
            <person name="Rieger T.T."/>
            <person name="Ritchie M.G."/>
            <person name="Robin C."/>
            <person name="Rogers Y.H."/>
            <person name="Rohde C."/>
            <person name="Rozas J."/>
            <person name="Rubenfield M.J."/>
            <person name="Ruiz A."/>
            <person name="Russo S."/>
            <person name="Salzberg S.L."/>
            <person name="Sanchez-Gracia A."/>
            <person name="Saranga D.J."/>
            <person name="Sato H."/>
            <person name="Schaeffer S.W."/>
            <person name="Schatz M.C."/>
            <person name="Schlenke T."/>
            <person name="Schwartz R."/>
            <person name="Segarra C."/>
            <person name="Singh R.S."/>
            <person name="Sirot L."/>
            <person name="Sirota M."/>
            <person name="Sisneros N.B."/>
            <person name="Smith C.D."/>
            <person name="Smith T.F."/>
            <person name="Spieth J."/>
            <person name="Stage D.E."/>
            <person name="Stark A."/>
            <person name="Stephan W."/>
            <person name="Strausberg R.L."/>
            <person name="Strempel S."/>
            <person name="Sturgill D."/>
            <person name="Sutton G."/>
            <person name="Sutton G.G."/>
            <person name="Tao W."/>
            <person name="Teichmann S."/>
            <person name="Tobari Y.N."/>
            <person name="Tomimura Y."/>
            <person name="Tsolas J.M."/>
            <person name="Valente V.L."/>
            <person name="Venter E."/>
            <person name="Venter J.C."/>
            <person name="Vicario S."/>
            <person name="Vieira F.G."/>
            <person name="Vilella A.J."/>
            <person name="Villasante A."/>
            <person name="Walenz B."/>
            <person name="Wang J."/>
            <person name="Wasserman M."/>
            <person name="Watts T."/>
            <person name="Wilson D."/>
            <person name="Wilson R.K."/>
            <person name="Wing R.A."/>
            <person name="Wolfner M.F."/>
            <person name="Wong A."/>
            <person name="Wong G.K."/>
            <person name="Wu C.I."/>
            <person name="Wu G."/>
            <person name="Yamamoto D."/>
            <person name="Yang H.P."/>
            <person name="Yang S.P."/>
            <person name="Yorke J.A."/>
            <person name="Yoshida K."/>
            <person name="Zdobnov E."/>
            <person name="Zhang P."/>
            <person name="Zhang Y."/>
            <person name="Zimin A.V."/>
            <person name="Baldwin J."/>
            <person name="Abdouelleil A."/>
            <person name="Abdulkadir J."/>
            <person name="Abebe A."/>
            <person name="Abera B."/>
            <person name="Abreu J."/>
            <person name="Acer S.C."/>
            <person name="Aftuck L."/>
            <person name="Alexander A."/>
            <person name="An P."/>
            <person name="Anderson E."/>
            <person name="Anderson S."/>
            <person name="Arachi H."/>
            <person name="Azer M."/>
            <person name="Bachantsang P."/>
            <person name="Barry A."/>
            <person name="Bayul T."/>
            <person name="Berlin A."/>
            <person name="Bessette D."/>
            <person name="Bloom T."/>
            <person name="Blye J."/>
            <person name="Boguslavskiy L."/>
            <person name="Bonnet C."/>
            <person name="Boukhgalter B."/>
            <person name="Bourzgui I."/>
            <person name="Brown A."/>
            <person name="Cahill P."/>
            <person name="Channer S."/>
            <person name="Cheshatsang Y."/>
            <person name="Chuda L."/>
            <person name="Citroen M."/>
            <person name="Collymore A."/>
            <person name="Cooke P."/>
            <person name="Costello M."/>
            <person name="D'Aco K."/>
            <person name="Daza R."/>
            <person name="De Haan G."/>
            <person name="DeGray S."/>
            <person name="DeMaso C."/>
            <person name="Dhargay N."/>
            <person name="Dooley K."/>
            <person name="Dooley E."/>
            <person name="Doricent M."/>
            <person name="Dorje P."/>
            <person name="Dorjee K."/>
            <person name="Dupes A."/>
            <person name="Elong R."/>
            <person name="Falk J."/>
            <person name="Farina A."/>
            <person name="Faro S."/>
            <person name="Ferguson D."/>
            <person name="Fisher S."/>
            <person name="Foley C.D."/>
            <person name="Franke A."/>
            <person name="Friedrich D."/>
            <person name="Gadbois L."/>
            <person name="Gearin G."/>
            <person name="Gearin C.R."/>
            <person name="Giannoukos G."/>
            <person name="Goode T."/>
            <person name="Graham J."/>
            <person name="Grandbois E."/>
            <person name="Grewal S."/>
            <person name="Gyaltsen K."/>
            <person name="Hafez N."/>
            <person name="Hagos B."/>
            <person name="Hall J."/>
            <person name="Henson C."/>
            <person name="Hollinger A."/>
            <person name="Honan T."/>
            <person name="Huard M.D."/>
            <person name="Hughes L."/>
            <person name="Hurhula B."/>
            <person name="Husby M.E."/>
            <person name="Kamat A."/>
            <person name="Kanga B."/>
            <person name="Kashin S."/>
            <person name="Khazanovich D."/>
            <person name="Kisner P."/>
            <person name="Lance K."/>
            <person name="Lara M."/>
            <person name="Lee W."/>
            <person name="Lennon N."/>
            <person name="Letendre F."/>
            <person name="LeVine R."/>
            <person name="Lipovsky A."/>
            <person name="Liu X."/>
            <person name="Liu J."/>
            <person name="Liu S."/>
            <person name="Lokyitsang T."/>
            <person name="Lokyitsang Y."/>
            <person name="Lubonja R."/>
            <person name="Lui A."/>
            <person name="MacDonald P."/>
            <person name="Magnisalis V."/>
            <person name="Maru K."/>
            <person name="Matthews C."/>
            <person name="McCusker W."/>
            <person name="McDonough S."/>
            <person name="Mehta T."/>
            <person name="Meldrim J."/>
            <person name="Meneus L."/>
            <person name="Mihai O."/>
            <person name="Mihalev A."/>
            <person name="Mihova T."/>
            <person name="Mittelman R."/>
            <person name="Mlenga V."/>
            <person name="Montmayeur A."/>
            <person name="Mulrain L."/>
            <person name="Navidi A."/>
            <person name="Naylor J."/>
            <person name="Negash T."/>
            <person name="Nguyen T."/>
            <person name="Nguyen N."/>
            <person name="Nicol R."/>
            <person name="Norbu C."/>
            <person name="Norbu N."/>
            <person name="Novod N."/>
            <person name="O'Neill B."/>
            <person name="Osman S."/>
            <person name="Markiewicz E."/>
            <person name="Oyono O.L."/>
            <person name="Patti C."/>
            <person name="Phunkhang P."/>
            <person name="Pierre F."/>
            <person name="Priest M."/>
            <person name="Raghuraman S."/>
            <person name="Rege F."/>
            <person name="Reyes R."/>
            <person name="Rise C."/>
            <person name="Rogov P."/>
            <person name="Ross K."/>
            <person name="Ryan E."/>
            <person name="Settipalli S."/>
            <person name="Shea T."/>
            <person name="Sherpa N."/>
            <person name="Shi L."/>
            <person name="Shih D."/>
            <person name="Sparrow T."/>
            <person name="Spaulding J."/>
            <person name="Stalker J."/>
            <person name="Stange-Thomann N."/>
            <person name="Stavropoulos S."/>
            <person name="Stone C."/>
            <person name="Strader C."/>
            <person name="Tesfaye S."/>
            <person name="Thomson T."/>
            <person name="Thoulutsang Y."/>
            <person name="Thoulutsang D."/>
            <person name="Topham K."/>
            <person name="Topping I."/>
            <person name="Tsamla T."/>
            <person name="Vassiliev H."/>
            <person name="Vo A."/>
            <person name="Wangchuk T."/>
            <person name="Wangdi T."/>
            <person name="Weiand M."/>
            <person name="Wilkinson J."/>
            <person name="Wilson A."/>
            <person name="Yadav S."/>
            <person name="Young G."/>
            <person name="Yu Q."/>
            <person name="Zembek L."/>
            <person name="Zhong D."/>
            <person name="Zimmer A."/>
            <person name="Zwirko Z."/>
            <person name="Jaffe D.B."/>
            <person name="Alvarez P."/>
            <person name="Brockman W."/>
            <person name="Butler J."/>
            <person name="Chin C."/>
            <person name="Gnerre S."/>
            <person name="Grabherr M."/>
            <person name="Kleber M."/>
            <person name="Mauceli E."/>
            <person name="MacCallum I."/>
        </authorList>
    </citation>
    <scope>NUCLEOTIDE SEQUENCE [LARGE SCALE GENOMIC DNA]</scope>
    <source>
        <strain evidence="2">Tucson 15081-1352.22</strain>
    </source>
</reference>
<dbReference type="GO" id="GO:0000400">
    <property type="term" value="F:four-way junction DNA binding"/>
    <property type="evidence" value="ECO:0007669"/>
    <property type="project" value="TreeGrafter"/>
</dbReference>
<gene>
    <name evidence="1" type="primary">Dmoj\GI26259</name>
    <name evidence="1" type="ORF">Dmoj_GI26259</name>
</gene>
<dbReference type="GO" id="GO:0000724">
    <property type="term" value="P:double-strand break repair via homologous recombination"/>
    <property type="evidence" value="ECO:0007669"/>
    <property type="project" value="InterPro"/>
</dbReference>
<dbReference type="GO" id="GO:0033063">
    <property type="term" value="C:Rad51B-Rad51C-Rad51D-XRCC2 complex"/>
    <property type="evidence" value="ECO:0007669"/>
    <property type="project" value="InterPro"/>
</dbReference>
<keyword evidence="2" id="KW-1185">Reference proteome</keyword>
<dbReference type="PANTHER" id="PTHR46644">
    <property type="entry name" value="DNA REPAIR PROTEIN XRCC2"/>
    <property type="match status" value="1"/>
</dbReference>
<dbReference type="KEGG" id="dmo:Dmoj_GI26259"/>
<dbReference type="GO" id="GO:0005813">
    <property type="term" value="C:centrosome"/>
    <property type="evidence" value="ECO:0007669"/>
    <property type="project" value="TreeGrafter"/>
</dbReference>
<dbReference type="Proteomes" id="UP000009192">
    <property type="component" value="Unassembled WGS sequence"/>
</dbReference>
<protein>
    <recommendedName>
        <fullName evidence="3">DNA recombination and repair protein Rad51-like C-terminal domain-containing protein</fullName>
    </recommendedName>
</protein>
<dbReference type="AlphaFoldDB" id="A0A0Q9XLF9"/>
<proteinExistence type="predicted"/>
<dbReference type="OrthoDB" id="420422at2759"/>